<dbReference type="GO" id="GO:0005938">
    <property type="term" value="C:cell cortex"/>
    <property type="evidence" value="ECO:0007669"/>
    <property type="project" value="TreeGrafter"/>
</dbReference>
<dbReference type="GO" id="GO:0030473">
    <property type="term" value="P:nuclear migration along microtubule"/>
    <property type="evidence" value="ECO:0007669"/>
    <property type="project" value="TreeGrafter"/>
</dbReference>
<dbReference type="GO" id="GO:0043332">
    <property type="term" value="C:mating projection tip"/>
    <property type="evidence" value="ECO:0007669"/>
    <property type="project" value="TreeGrafter"/>
</dbReference>
<dbReference type="AlphaFoldDB" id="G8YTN0"/>
<dbReference type="InterPro" id="IPR013889">
    <property type="entry name" value="Karyogamy_KAR9"/>
</dbReference>
<feature type="compositionally biased region" description="Low complexity" evidence="1">
    <location>
        <begin position="697"/>
        <end position="709"/>
    </location>
</feature>
<keyword evidence="3" id="KW-1185">Reference proteome</keyword>
<dbReference type="Pfam" id="PF08580">
    <property type="entry name" value="KAR9"/>
    <property type="match status" value="1"/>
</dbReference>
<sequence>MEKMKESSRISYIFSGKPQFSFFEELISLPEDGTSVSSHDFIKINKLVEDICLYLGSLNSLFKELNAAEEQHAKQLGWYYEGKDQIQNLSQNMENIDSIISRILALIETSKRFHEHESTLSQIEQASDMLLEVKKHIIVLKKKVDIAVIYEELNETIMVSLLREIEDCIKWYMRISEIKMSSPSKHLPKFNMEQVIAKMRINDVTKSTFTTKSIQPPPFNEVDEAFYKDFLSLKERLTPINVSLQYLPIKIEEFKFVCQSLGPNVFLKDSINETQLRHKRLFERWTYLQSKMNELKNDVIDTKLNQVFSYLMHEISSKCDALSQDLQNNNSTVNIDEIGATYKICCNSITLLSKAFLEETITDGALANYFNDTLLSKWQTVSDLLADVGNPSDSNTVTKTRNSKRDASMRAYNIKPFVTEIKQPKKTNNSLGIDLGLDVASSKVPYSIEKKDRVKNVLREKHDNSTKRSLKDALVSISSSDENDNDNDNEENLMRKKTNRHSLMTNVSTETMFTKDDDEVTLVSNKTPNIPISSCMSPIKEPLEVKDIFEVKELRESLPCKDNLTKNSKIPIINKNYIELGLPIIPKRLQPECGRSKIPILRPKLGYEENSFLKSNNVNSLQPAVHIPYNEPKGRWQPSPTPVREQLSTTPKILTKVRRPARVVSAKPLEYSLQSSVPTLDLSRTPSLTLPASPAYRSTSPDRPSSSVDSRFDEKHLVQPIKSRKPSWK</sequence>
<name>G8YTN0_PICSO</name>
<reference evidence="2 3" key="1">
    <citation type="journal article" date="2012" name="G3 (Bethesda)">
        <title>Pichia sorbitophila, an interspecies yeast hybrid reveals early steps of genome resolution following polyploidization.</title>
        <authorList>
            <person name="Leh Louis V."/>
            <person name="Despons L."/>
            <person name="Friedrich A."/>
            <person name="Martin T."/>
            <person name="Durrens P."/>
            <person name="Casaregola S."/>
            <person name="Neuveglise C."/>
            <person name="Fairhead C."/>
            <person name="Marck C."/>
            <person name="Cruz J.A."/>
            <person name="Straub M.L."/>
            <person name="Kugler V."/>
            <person name="Sacerdot C."/>
            <person name="Uzunov Z."/>
            <person name="Thierry A."/>
            <person name="Weiss S."/>
            <person name="Bleykasten C."/>
            <person name="De Montigny J."/>
            <person name="Jacques N."/>
            <person name="Jung P."/>
            <person name="Lemaire M."/>
            <person name="Mallet S."/>
            <person name="Morel G."/>
            <person name="Richard G.F."/>
            <person name="Sarkar A."/>
            <person name="Savel G."/>
            <person name="Schacherer J."/>
            <person name="Seret M.L."/>
            <person name="Talla E."/>
            <person name="Samson G."/>
            <person name="Jubin C."/>
            <person name="Poulain J."/>
            <person name="Vacherie B."/>
            <person name="Barbe V."/>
            <person name="Pelletier E."/>
            <person name="Sherman D.J."/>
            <person name="Westhof E."/>
            <person name="Weissenbach J."/>
            <person name="Baret P.V."/>
            <person name="Wincker P."/>
            <person name="Gaillardin C."/>
            <person name="Dujon B."/>
            <person name="Souciet J.L."/>
        </authorList>
    </citation>
    <scope>NUCLEOTIDE SEQUENCE [LARGE SCALE GENOMIC DNA]</scope>
    <source>
        <strain evidence="3">ATCC MYA-4447 / BCRC 22081 / CBS 7064 / NBRC 10061 / NRRL Y-12695</strain>
    </source>
</reference>
<dbReference type="STRING" id="559304.G8YTN0"/>
<feature type="region of interest" description="Disordered" evidence="1">
    <location>
        <begin position="682"/>
        <end position="729"/>
    </location>
</feature>
<dbReference type="eggNOG" id="ENOG502QRQ1">
    <property type="taxonomic scope" value="Eukaryota"/>
</dbReference>
<dbReference type="EMBL" id="FO082058">
    <property type="protein sequence ID" value="CCE73281.1"/>
    <property type="molecule type" value="Genomic_DNA"/>
</dbReference>
<dbReference type="HOGENOM" id="CLU_423987_0_0_1"/>
<dbReference type="PANTHER" id="PTHR37271">
    <property type="entry name" value="KARYOGAMY PROTEIN KAR9"/>
    <property type="match status" value="1"/>
</dbReference>
<dbReference type="OrthoDB" id="5559380at2759"/>
<protein>
    <submittedName>
        <fullName evidence="2">Piso0_000312 protein</fullName>
    </submittedName>
</protein>
<dbReference type="OMA" id="INVKWNE"/>
<dbReference type="InParanoid" id="G8YTN0"/>
<evidence type="ECO:0000256" key="1">
    <source>
        <dbReference type="SAM" id="MobiDB-lite"/>
    </source>
</evidence>
<dbReference type="PANTHER" id="PTHR37271:SF1">
    <property type="entry name" value="KARYOGAMY PROTEIN KAR9"/>
    <property type="match status" value="1"/>
</dbReference>
<gene>
    <name evidence="2" type="primary">Piso0_000312</name>
    <name evidence="2" type="ORF">GNLVRS01_PISO0B06645g</name>
</gene>
<feature type="region of interest" description="Disordered" evidence="1">
    <location>
        <begin position="476"/>
        <end position="497"/>
    </location>
</feature>
<evidence type="ECO:0000313" key="3">
    <source>
        <dbReference type="Proteomes" id="UP000005222"/>
    </source>
</evidence>
<dbReference type="GO" id="GO:0005816">
    <property type="term" value="C:spindle pole body"/>
    <property type="evidence" value="ECO:0007669"/>
    <property type="project" value="TreeGrafter"/>
</dbReference>
<evidence type="ECO:0000313" key="2">
    <source>
        <dbReference type="EMBL" id="CCE73281.1"/>
    </source>
</evidence>
<dbReference type="FunCoup" id="G8YTN0">
    <property type="interactions" value="79"/>
</dbReference>
<dbReference type="GO" id="GO:0031578">
    <property type="term" value="P:mitotic spindle orientation checkpoint signaling"/>
    <property type="evidence" value="ECO:0007669"/>
    <property type="project" value="TreeGrafter"/>
</dbReference>
<feature type="compositionally biased region" description="Acidic residues" evidence="1">
    <location>
        <begin position="481"/>
        <end position="491"/>
    </location>
</feature>
<dbReference type="GO" id="GO:0051293">
    <property type="term" value="P:establishment of spindle localization"/>
    <property type="evidence" value="ECO:0007669"/>
    <property type="project" value="TreeGrafter"/>
</dbReference>
<accession>G8YTN0</accession>
<organism evidence="2 3">
    <name type="scientific">Pichia sorbitophila (strain ATCC MYA-4447 / BCRC 22081 / CBS 7064 / NBRC 10061 / NRRL Y-12695)</name>
    <name type="common">Hybrid yeast</name>
    <dbReference type="NCBI Taxonomy" id="559304"/>
    <lineage>
        <taxon>Eukaryota</taxon>
        <taxon>Fungi</taxon>
        <taxon>Dikarya</taxon>
        <taxon>Ascomycota</taxon>
        <taxon>Saccharomycotina</taxon>
        <taxon>Pichiomycetes</taxon>
        <taxon>Debaryomycetaceae</taxon>
        <taxon>Millerozyma</taxon>
    </lineage>
</organism>
<dbReference type="Proteomes" id="UP000005222">
    <property type="component" value="Chromosome B"/>
</dbReference>
<proteinExistence type="predicted"/>